<dbReference type="InterPro" id="IPR003410">
    <property type="entry name" value="HYR_dom"/>
</dbReference>
<proteinExistence type="predicted"/>
<sequence length="98" mass="10990">MFPDRSPPIANICPEDQYIIGEGLLTIVSWAEPEWTNSTEIASIESNFKNGDVYYWGEFRVVYTATDASGSVDRCEFDVFVASNECEIPEYSSDSGKM</sequence>
<feature type="domain" description="HYR" evidence="2">
    <location>
        <begin position="3"/>
        <end position="83"/>
    </location>
</feature>
<feature type="non-terminal residue" evidence="3">
    <location>
        <position position="98"/>
    </location>
</feature>
<dbReference type="EMBL" id="BTRK01000003">
    <property type="protein sequence ID" value="GMR40715.1"/>
    <property type="molecule type" value="Genomic_DNA"/>
</dbReference>
<protein>
    <recommendedName>
        <fullName evidence="2">HYR domain-containing protein</fullName>
    </recommendedName>
</protein>
<comment type="caution">
    <text evidence="3">The sequence shown here is derived from an EMBL/GenBank/DDBJ whole genome shotgun (WGS) entry which is preliminary data.</text>
</comment>
<keyword evidence="4" id="KW-1185">Reference proteome</keyword>
<dbReference type="Pfam" id="PF02494">
    <property type="entry name" value="HYR"/>
    <property type="match status" value="1"/>
</dbReference>
<dbReference type="Proteomes" id="UP001328107">
    <property type="component" value="Unassembled WGS sequence"/>
</dbReference>
<evidence type="ECO:0000313" key="4">
    <source>
        <dbReference type="Proteomes" id="UP001328107"/>
    </source>
</evidence>
<reference evidence="4" key="1">
    <citation type="submission" date="2022-10" db="EMBL/GenBank/DDBJ databases">
        <title>Genome assembly of Pristionchus species.</title>
        <authorList>
            <person name="Yoshida K."/>
            <person name="Sommer R.J."/>
        </authorList>
    </citation>
    <scope>NUCLEOTIDE SEQUENCE [LARGE SCALE GENOMIC DNA]</scope>
    <source>
        <strain evidence="4">RS5460</strain>
    </source>
</reference>
<evidence type="ECO:0000259" key="2">
    <source>
        <dbReference type="PROSITE" id="PS50825"/>
    </source>
</evidence>
<evidence type="ECO:0000313" key="3">
    <source>
        <dbReference type="EMBL" id="GMR40715.1"/>
    </source>
</evidence>
<evidence type="ECO:0000256" key="1">
    <source>
        <dbReference type="ARBA" id="ARBA00022737"/>
    </source>
</evidence>
<accession>A0AAN5CD95</accession>
<gene>
    <name evidence="3" type="ORF">PMAYCL1PPCAC_10910</name>
</gene>
<dbReference type="AlphaFoldDB" id="A0AAN5CD95"/>
<keyword evidence="1" id="KW-0677">Repeat</keyword>
<dbReference type="PROSITE" id="PS50825">
    <property type="entry name" value="HYR"/>
    <property type="match status" value="1"/>
</dbReference>
<organism evidence="3 4">
    <name type="scientific">Pristionchus mayeri</name>
    <dbReference type="NCBI Taxonomy" id="1317129"/>
    <lineage>
        <taxon>Eukaryota</taxon>
        <taxon>Metazoa</taxon>
        <taxon>Ecdysozoa</taxon>
        <taxon>Nematoda</taxon>
        <taxon>Chromadorea</taxon>
        <taxon>Rhabditida</taxon>
        <taxon>Rhabditina</taxon>
        <taxon>Diplogasteromorpha</taxon>
        <taxon>Diplogasteroidea</taxon>
        <taxon>Neodiplogasteridae</taxon>
        <taxon>Pristionchus</taxon>
    </lineage>
</organism>
<name>A0AAN5CD95_9BILA</name>